<evidence type="ECO:0000259" key="2">
    <source>
        <dbReference type="Pfam" id="PF16741"/>
    </source>
</evidence>
<dbReference type="Proteomes" id="UP001162483">
    <property type="component" value="Unassembled WGS sequence"/>
</dbReference>
<proteinExistence type="predicted"/>
<evidence type="ECO:0000313" key="3">
    <source>
        <dbReference type="EMBL" id="CAI9532497.1"/>
    </source>
</evidence>
<dbReference type="Gene3D" id="6.10.140.2030">
    <property type="match status" value="1"/>
</dbReference>
<dbReference type="Pfam" id="PF16741">
    <property type="entry name" value="mRNA_decap_C"/>
    <property type="match status" value="1"/>
</dbReference>
<reference evidence="3" key="1">
    <citation type="submission" date="2023-05" db="EMBL/GenBank/DDBJ databases">
        <authorList>
            <person name="Stuckert A."/>
        </authorList>
    </citation>
    <scope>NUCLEOTIDE SEQUENCE</scope>
</reference>
<protein>
    <recommendedName>
        <fullName evidence="2">mRNA-decapping enzyme C-terminal domain-containing protein</fullName>
    </recommendedName>
</protein>
<evidence type="ECO:0000256" key="1">
    <source>
        <dbReference type="SAM" id="MobiDB-lite"/>
    </source>
</evidence>
<feature type="domain" description="mRNA-decapping enzyme C-terminal" evidence="2">
    <location>
        <begin position="54"/>
        <end position="93"/>
    </location>
</feature>
<sequence length="95" mass="10554">APQYAAHTGTEVTSVLWSPSVFQQPPPKHTGQTDRTGTPPLMHHGVERTRPCPALSRAQLQETLLHLLKNDSSFLNTVHEAYLQVLTKSMDNVKL</sequence>
<accession>A0ABN9ACX8</accession>
<organism evidence="3 4">
    <name type="scientific">Staurois parvus</name>
    <dbReference type="NCBI Taxonomy" id="386267"/>
    <lineage>
        <taxon>Eukaryota</taxon>
        <taxon>Metazoa</taxon>
        <taxon>Chordata</taxon>
        <taxon>Craniata</taxon>
        <taxon>Vertebrata</taxon>
        <taxon>Euteleostomi</taxon>
        <taxon>Amphibia</taxon>
        <taxon>Batrachia</taxon>
        <taxon>Anura</taxon>
        <taxon>Neobatrachia</taxon>
        <taxon>Ranoidea</taxon>
        <taxon>Ranidae</taxon>
        <taxon>Staurois</taxon>
    </lineage>
</organism>
<dbReference type="InterPro" id="IPR031953">
    <property type="entry name" value="mRNA_decap_C"/>
</dbReference>
<dbReference type="EMBL" id="CATNWA010000061">
    <property type="protein sequence ID" value="CAI9532497.1"/>
    <property type="molecule type" value="Genomic_DNA"/>
</dbReference>
<comment type="caution">
    <text evidence="3">The sequence shown here is derived from an EMBL/GenBank/DDBJ whole genome shotgun (WGS) entry which is preliminary data.</text>
</comment>
<gene>
    <name evidence="3" type="ORF">SPARVUS_LOCUS228186</name>
</gene>
<keyword evidence="4" id="KW-1185">Reference proteome</keyword>
<feature type="non-terminal residue" evidence="3">
    <location>
        <position position="1"/>
    </location>
</feature>
<feature type="region of interest" description="Disordered" evidence="1">
    <location>
        <begin position="20"/>
        <end position="42"/>
    </location>
</feature>
<evidence type="ECO:0000313" key="4">
    <source>
        <dbReference type="Proteomes" id="UP001162483"/>
    </source>
</evidence>
<name>A0ABN9ACX8_9NEOB</name>